<dbReference type="AlphaFoldDB" id="A0A163LPW4"/>
<evidence type="ECO:0000256" key="3">
    <source>
        <dbReference type="ARBA" id="ARBA00023002"/>
    </source>
</evidence>
<evidence type="ECO:0000256" key="4">
    <source>
        <dbReference type="ARBA" id="ARBA00030806"/>
    </source>
</evidence>
<keyword evidence="8" id="KW-1185">Reference proteome</keyword>
<dbReference type="PROSITE" id="PS00070">
    <property type="entry name" value="ALDEHYDE_DEHYDR_CYS"/>
    <property type="match status" value="1"/>
</dbReference>
<accession>A0A163LPW4</accession>
<dbReference type="FunFam" id="3.40.605.10:FF:000063">
    <property type="entry name" value="Succinate-semialdehyde dehydrogenase, mitochondrial"/>
    <property type="match status" value="1"/>
</dbReference>
<protein>
    <recommendedName>
        <fullName evidence="2">Succinate-semialdehyde dehydrogenase, mitochondrial</fullName>
        <ecNumber evidence="1">1.2.1.24</ecNumber>
    </recommendedName>
    <alternativeName>
        <fullName evidence="4">NAD(+)-dependent succinic semialdehyde dehydrogenase</fullName>
    </alternativeName>
</protein>
<dbReference type="InterPro" id="IPR016161">
    <property type="entry name" value="Ald_DH/histidinol_DH"/>
</dbReference>
<dbReference type="InterPro" id="IPR050740">
    <property type="entry name" value="Aldehyde_DH_Superfamily"/>
</dbReference>
<dbReference type="Gene3D" id="3.40.605.10">
    <property type="entry name" value="Aldehyde Dehydrogenase, Chain A, domain 1"/>
    <property type="match status" value="1"/>
</dbReference>
<gene>
    <name evidence="7" type="ORF">ST47_g858</name>
</gene>
<dbReference type="InterPro" id="IPR015590">
    <property type="entry name" value="Aldehyde_DH_dom"/>
</dbReference>
<sequence length="471" mass="49758">MTTFAPTSLSGVRIAGEAAVVENPWTFTVTDAATDEPIATLLGGGVAEAKSALDSSADAFPAWSDTPVAQRVTALRAIAAELLDKEKTEDLTRLLSRETGKRLSEARAEVEFSAGFFDVYAELLESRTDTVLDVVPGVRHEVGQRPLGVVVVLTPWNFPLSLPARKIAPALAAGCTVLFKPSEVAARSALRLAEIIERHVPLGVVNTALGAPEEISDVWLSDPRVRGLSFTGSTRVGRILAAAVAPRFVRTVMELGGSSPFVVTEDADIARAVDVLMIAKFRNNGQACIAANTVWVHRSRQDEFVAKLTDAMNGLVLGDPLDPATTLGPLATAGDAPRIAELVEQAERGGATTVRASVTVPDRGRFMAPVLSINPAADSRIVTEEIFGPALAILAYDDVEEALAATRDNDFGLGGYVVGPDDRAVEIARRLDVGIVGVNTATPNTPQVPFGGLKDSGMGVERVPRPGWMPS</sequence>
<dbReference type="EMBL" id="JYNV01000039">
    <property type="protein sequence ID" value="KZM27998.1"/>
    <property type="molecule type" value="Genomic_DNA"/>
</dbReference>
<organism evidence="7 8">
    <name type="scientific">Didymella rabiei</name>
    <name type="common">Chickpea ascochyta blight fungus</name>
    <name type="synonym">Mycosphaerella rabiei</name>
    <dbReference type="NCBI Taxonomy" id="5454"/>
    <lineage>
        <taxon>Eukaryota</taxon>
        <taxon>Fungi</taxon>
        <taxon>Dikarya</taxon>
        <taxon>Ascomycota</taxon>
        <taxon>Pezizomycotina</taxon>
        <taxon>Dothideomycetes</taxon>
        <taxon>Pleosporomycetidae</taxon>
        <taxon>Pleosporales</taxon>
        <taxon>Pleosporineae</taxon>
        <taxon>Didymellaceae</taxon>
        <taxon>Ascochyta</taxon>
    </lineage>
</organism>
<reference evidence="7 8" key="1">
    <citation type="journal article" date="2016" name="Sci. Rep.">
        <title>Draft genome sequencing and secretome analysis of fungal phytopathogen Ascochyta rabiei provides insight into the necrotrophic effector repertoire.</title>
        <authorList>
            <person name="Verma S."/>
            <person name="Gazara R.K."/>
            <person name="Nizam S."/>
            <person name="Parween S."/>
            <person name="Chattopadhyay D."/>
            <person name="Verma P.K."/>
        </authorList>
    </citation>
    <scope>NUCLEOTIDE SEQUENCE [LARGE SCALE GENOMIC DNA]</scope>
    <source>
        <strain evidence="7 8">ArDII</strain>
    </source>
</reference>
<proteinExistence type="predicted"/>
<dbReference type="Pfam" id="PF00171">
    <property type="entry name" value="Aldedh"/>
    <property type="match status" value="1"/>
</dbReference>
<feature type="region of interest" description="Disordered" evidence="5">
    <location>
        <begin position="449"/>
        <end position="471"/>
    </location>
</feature>
<evidence type="ECO:0000256" key="2">
    <source>
        <dbReference type="ARBA" id="ARBA00019842"/>
    </source>
</evidence>
<name>A0A163LPW4_DIDRA</name>
<evidence type="ECO:0000256" key="1">
    <source>
        <dbReference type="ARBA" id="ARBA00013051"/>
    </source>
</evidence>
<dbReference type="InterPro" id="IPR016162">
    <property type="entry name" value="Ald_DH_N"/>
</dbReference>
<dbReference type="GO" id="GO:0009450">
    <property type="term" value="P:gamma-aminobutyric acid catabolic process"/>
    <property type="evidence" value="ECO:0007669"/>
    <property type="project" value="TreeGrafter"/>
</dbReference>
<dbReference type="EC" id="1.2.1.24" evidence="1"/>
<evidence type="ECO:0000256" key="5">
    <source>
        <dbReference type="SAM" id="MobiDB-lite"/>
    </source>
</evidence>
<evidence type="ECO:0000313" key="8">
    <source>
        <dbReference type="Proteomes" id="UP000076837"/>
    </source>
</evidence>
<dbReference type="InterPro" id="IPR016160">
    <property type="entry name" value="Ald_DH_CS_CYS"/>
</dbReference>
<comment type="caution">
    <text evidence="7">The sequence shown here is derived from an EMBL/GenBank/DDBJ whole genome shotgun (WGS) entry which is preliminary data.</text>
</comment>
<dbReference type="PANTHER" id="PTHR43353">
    <property type="entry name" value="SUCCINATE-SEMIALDEHYDE DEHYDROGENASE, MITOCHONDRIAL"/>
    <property type="match status" value="1"/>
</dbReference>
<dbReference type="SUPFAM" id="SSF53720">
    <property type="entry name" value="ALDH-like"/>
    <property type="match status" value="1"/>
</dbReference>
<dbReference type="STRING" id="5454.A0A163LPW4"/>
<dbReference type="Gene3D" id="3.40.309.10">
    <property type="entry name" value="Aldehyde Dehydrogenase, Chain A, domain 2"/>
    <property type="match status" value="1"/>
</dbReference>
<evidence type="ECO:0000313" key="7">
    <source>
        <dbReference type="EMBL" id="KZM27998.1"/>
    </source>
</evidence>
<evidence type="ECO:0000259" key="6">
    <source>
        <dbReference type="Pfam" id="PF00171"/>
    </source>
</evidence>
<dbReference type="PANTHER" id="PTHR43353:SF5">
    <property type="entry name" value="SUCCINATE-SEMIALDEHYDE DEHYDROGENASE, MITOCHONDRIAL"/>
    <property type="match status" value="1"/>
</dbReference>
<feature type="domain" description="Aldehyde dehydrogenase" evidence="6">
    <location>
        <begin position="26"/>
        <end position="463"/>
    </location>
</feature>
<dbReference type="InterPro" id="IPR016163">
    <property type="entry name" value="Ald_DH_C"/>
</dbReference>
<dbReference type="Proteomes" id="UP000076837">
    <property type="component" value="Unassembled WGS sequence"/>
</dbReference>
<dbReference type="GO" id="GO:0004777">
    <property type="term" value="F:succinate-semialdehyde dehydrogenase (NAD+) activity"/>
    <property type="evidence" value="ECO:0007669"/>
    <property type="project" value="UniProtKB-EC"/>
</dbReference>
<keyword evidence="3" id="KW-0560">Oxidoreductase</keyword>